<evidence type="ECO:0000313" key="1">
    <source>
        <dbReference type="EMBL" id="KAK2148465.1"/>
    </source>
</evidence>
<comment type="caution">
    <text evidence="1">The sequence shown here is derived from an EMBL/GenBank/DDBJ whole genome shotgun (WGS) entry which is preliminary data.</text>
</comment>
<dbReference type="Proteomes" id="UP001208570">
    <property type="component" value="Unassembled WGS sequence"/>
</dbReference>
<proteinExistence type="predicted"/>
<name>A0AAD9MWX7_9ANNE</name>
<dbReference type="AlphaFoldDB" id="A0AAD9MWX7"/>
<dbReference type="GO" id="GO:0019319">
    <property type="term" value="P:hexose biosynthetic process"/>
    <property type="evidence" value="ECO:0007669"/>
    <property type="project" value="TreeGrafter"/>
</dbReference>
<keyword evidence="2" id="KW-1185">Reference proteome</keyword>
<reference evidence="1" key="1">
    <citation type="journal article" date="2023" name="Mol. Biol. Evol.">
        <title>Third-Generation Sequencing Reveals the Adaptive Role of the Epigenome in Three Deep-Sea Polychaetes.</title>
        <authorList>
            <person name="Perez M."/>
            <person name="Aroh O."/>
            <person name="Sun Y."/>
            <person name="Lan Y."/>
            <person name="Juniper S.K."/>
            <person name="Young C.R."/>
            <person name="Angers B."/>
            <person name="Qian P.Y."/>
        </authorList>
    </citation>
    <scope>NUCLEOTIDE SEQUENCE</scope>
    <source>
        <strain evidence="1">P08H-3</strain>
    </source>
</reference>
<accession>A0AAD9MWX7</accession>
<dbReference type="PANTHER" id="PTHR15723">
    <property type="entry name" value="CARBOHYDRATE SULFOTRANSFERASE 15"/>
    <property type="match status" value="1"/>
</dbReference>
<protein>
    <recommendedName>
        <fullName evidence="3">Sulfotransferase</fullName>
    </recommendedName>
</protein>
<dbReference type="EMBL" id="JAODUP010000496">
    <property type="protein sequence ID" value="KAK2148465.1"/>
    <property type="molecule type" value="Genomic_DNA"/>
</dbReference>
<organism evidence="1 2">
    <name type="scientific">Paralvinella palmiformis</name>
    <dbReference type="NCBI Taxonomy" id="53620"/>
    <lineage>
        <taxon>Eukaryota</taxon>
        <taxon>Metazoa</taxon>
        <taxon>Spiralia</taxon>
        <taxon>Lophotrochozoa</taxon>
        <taxon>Annelida</taxon>
        <taxon>Polychaeta</taxon>
        <taxon>Sedentaria</taxon>
        <taxon>Canalipalpata</taxon>
        <taxon>Terebellida</taxon>
        <taxon>Terebelliformia</taxon>
        <taxon>Alvinellidae</taxon>
        <taxon>Paralvinella</taxon>
    </lineage>
</organism>
<evidence type="ECO:0008006" key="3">
    <source>
        <dbReference type="Google" id="ProtNLM"/>
    </source>
</evidence>
<gene>
    <name evidence="1" type="ORF">LSH36_496g00005</name>
</gene>
<sequence>MPDWLRVFPRDQIHVIRSEDYFVNRKPVLDDVVEFLGLDPYTRDLIPILTDPVNKIIRNNKHHVAMFNKTRRLLEGFFQPFNDDLDRMLGQQFWVYGL</sequence>
<evidence type="ECO:0000313" key="2">
    <source>
        <dbReference type="Proteomes" id="UP001208570"/>
    </source>
</evidence>
<dbReference type="PANTHER" id="PTHR15723:SF0">
    <property type="entry name" value="CARBOHYDRATE SULFOTRANSFERASE 15"/>
    <property type="match status" value="1"/>
</dbReference>
<dbReference type="GO" id="GO:0050659">
    <property type="term" value="F:N-acetylgalactosamine 4-sulfate 6-O-sulfotransferase activity"/>
    <property type="evidence" value="ECO:0007669"/>
    <property type="project" value="TreeGrafter"/>
</dbReference>
<dbReference type="InterPro" id="IPR027417">
    <property type="entry name" value="P-loop_NTPase"/>
</dbReference>
<dbReference type="InterPro" id="IPR052654">
    <property type="entry name" value="CS_Sulfotransferase"/>
</dbReference>
<dbReference type="SUPFAM" id="SSF52540">
    <property type="entry name" value="P-loop containing nucleoside triphosphate hydrolases"/>
    <property type="match status" value="1"/>
</dbReference>
<dbReference type="Gene3D" id="3.40.50.300">
    <property type="entry name" value="P-loop containing nucleotide triphosphate hydrolases"/>
    <property type="match status" value="1"/>
</dbReference>